<dbReference type="OrthoDB" id="5431149at2759"/>
<reference evidence="2" key="1">
    <citation type="journal article" date="2020" name="Stud. Mycol.">
        <title>101 Dothideomycetes genomes: a test case for predicting lifestyles and emergence of pathogens.</title>
        <authorList>
            <person name="Haridas S."/>
            <person name="Albert R."/>
            <person name="Binder M."/>
            <person name="Bloem J."/>
            <person name="Labutti K."/>
            <person name="Salamov A."/>
            <person name="Andreopoulos B."/>
            <person name="Baker S."/>
            <person name="Barry K."/>
            <person name="Bills G."/>
            <person name="Bluhm B."/>
            <person name="Cannon C."/>
            <person name="Castanera R."/>
            <person name="Culley D."/>
            <person name="Daum C."/>
            <person name="Ezra D."/>
            <person name="Gonzalez J."/>
            <person name="Henrissat B."/>
            <person name="Kuo A."/>
            <person name="Liang C."/>
            <person name="Lipzen A."/>
            <person name="Lutzoni F."/>
            <person name="Magnuson J."/>
            <person name="Mondo S."/>
            <person name="Nolan M."/>
            <person name="Ohm R."/>
            <person name="Pangilinan J."/>
            <person name="Park H.-J."/>
            <person name="Ramirez L."/>
            <person name="Alfaro M."/>
            <person name="Sun H."/>
            <person name="Tritt A."/>
            <person name="Yoshinaga Y."/>
            <person name="Zwiers L.-H."/>
            <person name="Turgeon B."/>
            <person name="Goodwin S."/>
            <person name="Spatafora J."/>
            <person name="Crous P."/>
            <person name="Grigoriev I."/>
        </authorList>
    </citation>
    <scope>NUCLEOTIDE SEQUENCE</scope>
    <source>
        <strain evidence="2">CBS 107.79</strain>
    </source>
</reference>
<gene>
    <name evidence="2" type="ORF">BU23DRAFT_582250</name>
</gene>
<feature type="region of interest" description="Disordered" evidence="1">
    <location>
        <begin position="117"/>
        <end position="136"/>
    </location>
</feature>
<protein>
    <submittedName>
        <fullName evidence="2">Uncharacterized protein</fullName>
    </submittedName>
</protein>
<proteinExistence type="predicted"/>
<dbReference type="AlphaFoldDB" id="A0A6A5UYS2"/>
<organism evidence="2 3">
    <name type="scientific">Bimuria novae-zelandiae CBS 107.79</name>
    <dbReference type="NCBI Taxonomy" id="1447943"/>
    <lineage>
        <taxon>Eukaryota</taxon>
        <taxon>Fungi</taxon>
        <taxon>Dikarya</taxon>
        <taxon>Ascomycota</taxon>
        <taxon>Pezizomycotina</taxon>
        <taxon>Dothideomycetes</taxon>
        <taxon>Pleosporomycetidae</taxon>
        <taxon>Pleosporales</taxon>
        <taxon>Massarineae</taxon>
        <taxon>Didymosphaeriaceae</taxon>
        <taxon>Bimuria</taxon>
    </lineage>
</organism>
<evidence type="ECO:0000313" key="3">
    <source>
        <dbReference type="Proteomes" id="UP000800036"/>
    </source>
</evidence>
<name>A0A6A5UYS2_9PLEO</name>
<feature type="compositionally biased region" description="Polar residues" evidence="1">
    <location>
        <begin position="248"/>
        <end position="262"/>
    </location>
</feature>
<feature type="compositionally biased region" description="Low complexity" evidence="1">
    <location>
        <begin position="332"/>
        <end position="341"/>
    </location>
</feature>
<evidence type="ECO:0000256" key="1">
    <source>
        <dbReference type="SAM" id="MobiDB-lite"/>
    </source>
</evidence>
<evidence type="ECO:0000313" key="2">
    <source>
        <dbReference type="EMBL" id="KAF1970151.1"/>
    </source>
</evidence>
<sequence length="353" mass="38277">MPELDNIPKDRLIKDWDGASSAHIAIWVLACIGQITLFSSPLWCKPRQHVQIVIVSGPRDSVFSGMRYSTPTPNLYMMEPAQPSSPLAALPSPTISNRSSQSLKSWRDSLHQVVRPVTSRSKLVHRPSSNRDMHSIHSDNLSIKSQADAFDSWEIDAQSRDAAAQLAAQAVFAPSRGTALEPIPGSRPASPARALDGPFPMTDDDQALPPPPKLAYDTSRPSSPAGSEAHIHPLFRSESPVPPPEATPGTSIVASPLCSQVITCPPRPYSRMRSDSSRSNTPSRAASPALIHSRSFVDERTNSRLSQRSHSRSPSPPSRAMTPPIPDFVLDSSPRSSVSGSQRKVSLKVDTSR</sequence>
<dbReference type="Proteomes" id="UP000800036">
    <property type="component" value="Unassembled WGS sequence"/>
</dbReference>
<accession>A0A6A5UYS2</accession>
<dbReference type="EMBL" id="ML976703">
    <property type="protein sequence ID" value="KAF1970151.1"/>
    <property type="molecule type" value="Genomic_DNA"/>
</dbReference>
<keyword evidence="3" id="KW-1185">Reference proteome</keyword>
<feature type="region of interest" description="Disordered" evidence="1">
    <location>
        <begin position="178"/>
        <end position="353"/>
    </location>
</feature>